<keyword evidence="4 7" id="KW-0067">ATP-binding</keyword>
<evidence type="ECO:0000256" key="5">
    <source>
        <dbReference type="ARBA" id="ARBA00022970"/>
    </source>
</evidence>
<dbReference type="GO" id="GO:0005524">
    <property type="term" value="F:ATP binding"/>
    <property type="evidence" value="ECO:0007669"/>
    <property type="project" value="UniProtKB-KW"/>
</dbReference>
<reference evidence="8" key="1">
    <citation type="journal article" date="2017" name="Int. J. Syst. Evol. Microbiol.">
        <title>Notoacmeibacter marinus gen. nov., sp. nov., isolated from the gut of a limpet and proposal of Notoacmeibacteraceae fam. nov. in the order Rhizobiales of the class Alphaproteobacteria.</title>
        <authorList>
            <person name="Huang Z."/>
            <person name="Guo F."/>
            <person name="Lai Q."/>
        </authorList>
    </citation>
    <scope>NUCLEOTIDE SEQUENCE [LARGE SCALE GENOMIC DNA]</scope>
    <source>
        <strain evidence="8">XMTR2A4</strain>
    </source>
</reference>
<dbReference type="CDD" id="cd03224">
    <property type="entry name" value="ABC_TM1139_LivF_branched"/>
    <property type="match status" value="1"/>
</dbReference>
<evidence type="ECO:0000256" key="4">
    <source>
        <dbReference type="ARBA" id="ARBA00022840"/>
    </source>
</evidence>
<evidence type="ECO:0000256" key="2">
    <source>
        <dbReference type="ARBA" id="ARBA00022448"/>
    </source>
</evidence>
<feature type="domain" description="ABC transporter" evidence="6">
    <location>
        <begin position="5"/>
        <end position="237"/>
    </location>
</feature>
<organism evidence="7 8">
    <name type="scientific">Notoacmeibacter marinus</name>
    <dbReference type="NCBI Taxonomy" id="1876515"/>
    <lineage>
        <taxon>Bacteria</taxon>
        <taxon>Pseudomonadati</taxon>
        <taxon>Pseudomonadota</taxon>
        <taxon>Alphaproteobacteria</taxon>
        <taxon>Hyphomicrobiales</taxon>
        <taxon>Notoacmeibacteraceae</taxon>
        <taxon>Notoacmeibacter</taxon>
    </lineage>
</organism>
<dbReference type="PANTHER" id="PTHR43820">
    <property type="entry name" value="HIGH-AFFINITY BRANCHED-CHAIN AMINO ACID TRANSPORT ATP-BINDING PROTEIN LIVF"/>
    <property type="match status" value="1"/>
</dbReference>
<dbReference type="InterPro" id="IPR003439">
    <property type="entry name" value="ABC_transporter-like_ATP-bd"/>
</dbReference>
<comment type="caution">
    <text evidence="7">The sequence shown here is derived from an EMBL/GenBank/DDBJ whole genome shotgun (WGS) entry which is preliminary data.</text>
</comment>
<dbReference type="Proteomes" id="UP000215405">
    <property type="component" value="Unassembled WGS sequence"/>
</dbReference>
<keyword evidence="8" id="KW-1185">Reference proteome</keyword>
<dbReference type="InterPro" id="IPR027417">
    <property type="entry name" value="P-loop_NTPase"/>
</dbReference>
<gene>
    <name evidence="7" type="ORF">B7H23_04470</name>
</gene>
<dbReference type="InterPro" id="IPR003593">
    <property type="entry name" value="AAA+_ATPase"/>
</dbReference>
<dbReference type="AlphaFoldDB" id="A0A231V2A9"/>
<dbReference type="SMART" id="SM00382">
    <property type="entry name" value="AAA"/>
    <property type="match status" value="1"/>
</dbReference>
<accession>A0A231V2A9</accession>
<keyword evidence="3" id="KW-0547">Nucleotide-binding</keyword>
<keyword evidence="5" id="KW-0029">Amino-acid transport</keyword>
<name>A0A231V2A9_9HYPH</name>
<comment type="similarity">
    <text evidence="1">Belongs to the ABC transporter superfamily.</text>
</comment>
<evidence type="ECO:0000313" key="7">
    <source>
        <dbReference type="EMBL" id="OXT02181.1"/>
    </source>
</evidence>
<dbReference type="PANTHER" id="PTHR43820:SF4">
    <property type="entry name" value="HIGH-AFFINITY BRANCHED-CHAIN AMINO ACID TRANSPORT ATP-BINDING PROTEIN LIVF"/>
    <property type="match status" value="1"/>
</dbReference>
<dbReference type="GO" id="GO:0015807">
    <property type="term" value="P:L-amino acid transport"/>
    <property type="evidence" value="ECO:0007669"/>
    <property type="project" value="TreeGrafter"/>
</dbReference>
<dbReference type="SUPFAM" id="SSF52540">
    <property type="entry name" value="P-loop containing nucleoside triphosphate hydrolases"/>
    <property type="match status" value="1"/>
</dbReference>
<evidence type="ECO:0000256" key="3">
    <source>
        <dbReference type="ARBA" id="ARBA00022741"/>
    </source>
</evidence>
<proteinExistence type="inferred from homology"/>
<sequence length="245" mass="25664">MSYALELNDVTASYGHGSILHGINFAVPEGEVTALLGANGAGKTTTLRAICGMIETGGEVRLFGEDITGKSPDAIARMGVAHVPDGRGTFTGLTVMDNLRLGALIAKRRGNFRRSLDRVFDYFPRLKERMGQHAGTLSGGEQQMLAISRALVSEPHLILLDEPSIGLAPVIVKQLFGILEQIAQDAGVSMLLVEQNSNLALKLASNAALLEVGNLVAQGSAEALSQNQDIARAYLGDGAGAEAGA</sequence>
<dbReference type="Gene3D" id="3.40.50.300">
    <property type="entry name" value="P-loop containing nucleotide triphosphate hydrolases"/>
    <property type="match status" value="1"/>
</dbReference>
<dbReference type="PROSITE" id="PS00211">
    <property type="entry name" value="ABC_TRANSPORTER_1"/>
    <property type="match status" value="1"/>
</dbReference>
<keyword evidence="2" id="KW-0813">Transport</keyword>
<dbReference type="PROSITE" id="PS50893">
    <property type="entry name" value="ABC_TRANSPORTER_2"/>
    <property type="match status" value="1"/>
</dbReference>
<dbReference type="GO" id="GO:0016887">
    <property type="term" value="F:ATP hydrolysis activity"/>
    <property type="evidence" value="ECO:0007669"/>
    <property type="project" value="InterPro"/>
</dbReference>
<evidence type="ECO:0000313" key="8">
    <source>
        <dbReference type="Proteomes" id="UP000215405"/>
    </source>
</evidence>
<evidence type="ECO:0000259" key="6">
    <source>
        <dbReference type="PROSITE" id="PS50893"/>
    </source>
</evidence>
<dbReference type="InterPro" id="IPR052156">
    <property type="entry name" value="BCAA_Transport_ATP-bd_LivF"/>
</dbReference>
<dbReference type="Pfam" id="PF00005">
    <property type="entry name" value="ABC_tran"/>
    <property type="match status" value="1"/>
</dbReference>
<dbReference type="RefSeq" id="WP_094076139.1">
    <property type="nucleotide sequence ID" value="NZ_NBYO01000001.1"/>
</dbReference>
<dbReference type="InterPro" id="IPR017871">
    <property type="entry name" value="ABC_transporter-like_CS"/>
</dbReference>
<dbReference type="EMBL" id="NBYO01000001">
    <property type="protein sequence ID" value="OXT02181.1"/>
    <property type="molecule type" value="Genomic_DNA"/>
</dbReference>
<protein>
    <submittedName>
        <fullName evidence="7">ABC transporter ATP-binding protein</fullName>
    </submittedName>
</protein>
<evidence type="ECO:0000256" key="1">
    <source>
        <dbReference type="ARBA" id="ARBA00005417"/>
    </source>
</evidence>
<dbReference type="GO" id="GO:0015658">
    <property type="term" value="F:branched-chain amino acid transmembrane transporter activity"/>
    <property type="evidence" value="ECO:0007669"/>
    <property type="project" value="TreeGrafter"/>
</dbReference>